<keyword evidence="9" id="KW-1185">Reference proteome</keyword>
<reference evidence="8 9" key="1">
    <citation type="journal article" date="2012" name="Appl. Environ. Microbiol.">
        <title>Short-read sequencing for genomic analysis of the brown rot fungus Fibroporia radiculosa.</title>
        <authorList>
            <person name="Tang J.D."/>
            <person name="Perkins A.D."/>
            <person name="Sonstegard T.S."/>
            <person name="Schroeder S.G."/>
            <person name="Burgess S.C."/>
            <person name="Diehl S.V."/>
        </authorList>
    </citation>
    <scope>NUCLEOTIDE SEQUENCE [LARGE SCALE GENOMIC DNA]</scope>
    <source>
        <strain evidence="8 9">TFFH 294</strain>
    </source>
</reference>
<evidence type="ECO:0000313" key="8">
    <source>
        <dbReference type="EMBL" id="CCM04425.1"/>
    </source>
</evidence>
<dbReference type="Gene3D" id="3.40.50.620">
    <property type="entry name" value="HUPs"/>
    <property type="match status" value="1"/>
</dbReference>
<keyword evidence="2" id="KW-0436">Ligase</keyword>
<dbReference type="CDD" id="cd01992">
    <property type="entry name" value="TilS_N"/>
    <property type="match status" value="1"/>
</dbReference>
<evidence type="ECO:0000256" key="6">
    <source>
        <dbReference type="ARBA" id="ARBA00048539"/>
    </source>
</evidence>
<sequence>MAVAAARTASKLNIPHINTDIRWGKYPYPDRPTKGQPMEKVARDARYHALFYQLVRSGAKMVAFGHHADDQVETAIMRLSMGSSDLGVSGMRPVRRWGMGESRPFGDNKALGTFGPLGMSRWIVRPLLTVSKDRILATCEKHELEYVNDPTNFQPSLTTRNAIRDYIAREDKRLQGEEPVEEEPKLPEPVKTAIQQLRSVVEVEGDRDLQIAVQRVRERVEVVESQVTNALAYCCISSPPSTIILHSRWLSHIAQRDLCIAMVRRILRYVSPRLWGSVQAEAKGHRKSLLHIVGDIWGSLRTPETRRTFSAGSNVLWVPGVVNAAGDFKRKHTLNHGESFAWYIQRATPLSREKLQHIGKEDTLVRDISDLLVRRPQKAGPAVILYDARFILRFDVAKMPLDVLTCLTSSEHSADSRVIIQPATSWYCPQVIMRQKGVPDEVLADYRWDTLKWQRPIEENARDDSSWVEIEFIRTLGAI</sequence>
<dbReference type="OrthoDB" id="434144at2759"/>
<dbReference type="InParanoid" id="J4GT21"/>
<dbReference type="RefSeq" id="XP_012183708.1">
    <property type="nucleotide sequence ID" value="XM_012328318.1"/>
</dbReference>
<dbReference type="STRING" id="599839.J4GT21"/>
<evidence type="ECO:0000256" key="3">
    <source>
        <dbReference type="ARBA" id="ARBA00022694"/>
    </source>
</evidence>
<dbReference type="GO" id="GO:0008033">
    <property type="term" value="P:tRNA processing"/>
    <property type="evidence" value="ECO:0007669"/>
    <property type="project" value="UniProtKB-KW"/>
</dbReference>
<protein>
    <recommendedName>
        <fullName evidence="1">tRNA(Ile)-lysidine synthetase</fullName>
        <ecNumber evidence="1">6.3.4.19</ecNumber>
    </recommendedName>
</protein>
<accession>J4GT21</accession>
<dbReference type="EMBL" id="HE797156">
    <property type="protein sequence ID" value="CCM04425.1"/>
    <property type="molecule type" value="Genomic_DNA"/>
</dbReference>
<proteinExistence type="predicted"/>
<dbReference type="PANTHER" id="PTHR43033">
    <property type="entry name" value="TRNA(ILE)-LYSIDINE SYNTHASE-RELATED"/>
    <property type="match status" value="1"/>
</dbReference>
<evidence type="ECO:0000256" key="4">
    <source>
        <dbReference type="ARBA" id="ARBA00022741"/>
    </source>
</evidence>
<dbReference type="InterPro" id="IPR011063">
    <property type="entry name" value="TilS/TtcA_N"/>
</dbReference>
<evidence type="ECO:0000256" key="5">
    <source>
        <dbReference type="ARBA" id="ARBA00022840"/>
    </source>
</evidence>
<dbReference type="SUPFAM" id="SSF52402">
    <property type="entry name" value="Adenine nucleotide alpha hydrolases-like"/>
    <property type="match status" value="1"/>
</dbReference>
<dbReference type="InterPro" id="IPR012795">
    <property type="entry name" value="tRNA_Ile_lys_synt_N"/>
</dbReference>
<evidence type="ECO:0000259" key="7">
    <source>
        <dbReference type="Pfam" id="PF01171"/>
    </source>
</evidence>
<dbReference type="AlphaFoldDB" id="J4GT21"/>
<dbReference type="InterPro" id="IPR014729">
    <property type="entry name" value="Rossmann-like_a/b/a_fold"/>
</dbReference>
<dbReference type="GeneID" id="24099336"/>
<name>J4GT21_9APHY</name>
<dbReference type="PANTHER" id="PTHR43033:SF1">
    <property type="entry name" value="TRNA(ILE)-LYSIDINE SYNTHASE-RELATED"/>
    <property type="match status" value="1"/>
</dbReference>
<comment type="catalytic activity">
    <reaction evidence="6">
        <text>cytidine(34) in tRNA(Ile2) + L-lysine + ATP = lysidine(34) in tRNA(Ile2) + AMP + diphosphate + H(+)</text>
        <dbReference type="Rhea" id="RHEA:43744"/>
        <dbReference type="Rhea" id="RHEA-COMP:10625"/>
        <dbReference type="Rhea" id="RHEA-COMP:10670"/>
        <dbReference type="ChEBI" id="CHEBI:15378"/>
        <dbReference type="ChEBI" id="CHEBI:30616"/>
        <dbReference type="ChEBI" id="CHEBI:32551"/>
        <dbReference type="ChEBI" id="CHEBI:33019"/>
        <dbReference type="ChEBI" id="CHEBI:82748"/>
        <dbReference type="ChEBI" id="CHEBI:83665"/>
        <dbReference type="ChEBI" id="CHEBI:456215"/>
        <dbReference type="EC" id="6.3.4.19"/>
    </reaction>
</comment>
<keyword evidence="4" id="KW-0547">Nucleotide-binding</keyword>
<feature type="domain" description="tRNA(Ile)-lysidine/2-thiocytidine synthase N-terminal" evidence="7">
    <location>
        <begin position="7"/>
        <end position="165"/>
    </location>
</feature>
<evidence type="ECO:0000256" key="1">
    <source>
        <dbReference type="ARBA" id="ARBA00013267"/>
    </source>
</evidence>
<organism evidence="8 9">
    <name type="scientific">Fibroporia radiculosa</name>
    <dbReference type="NCBI Taxonomy" id="599839"/>
    <lineage>
        <taxon>Eukaryota</taxon>
        <taxon>Fungi</taxon>
        <taxon>Dikarya</taxon>
        <taxon>Basidiomycota</taxon>
        <taxon>Agaricomycotina</taxon>
        <taxon>Agaricomycetes</taxon>
        <taxon>Polyporales</taxon>
        <taxon>Fibroporiaceae</taxon>
        <taxon>Fibroporia</taxon>
    </lineage>
</organism>
<dbReference type="EC" id="6.3.4.19" evidence="1"/>
<dbReference type="GO" id="GO:0005524">
    <property type="term" value="F:ATP binding"/>
    <property type="evidence" value="ECO:0007669"/>
    <property type="project" value="UniProtKB-KW"/>
</dbReference>
<evidence type="ECO:0000313" key="9">
    <source>
        <dbReference type="Proteomes" id="UP000006352"/>
    </source>
</evidence>
<keyword evidence="5" id="KW-0067">ATP-binding</keyword>
<dbReference type="GO" id="GO:0032267">
    <property type="term" value="F:tRNA(Ile)-lysidine synthase activity"/>
    <property type="evidence" value="ECO:0007669"/>
    <property type="project" value="UniProtKB-EC"/>
</dbReference>
<dbReference type="HOGENOM" id="CLU_035256_0_0_1"/>
<dbReference type="Proteomes" id="UP000006352">
    <property type="component" value="Unassembled WGS sequence"/>
</dbReference>
<gene>
    <name evidence="8" type="ORF">FIBRA_06604</name>
</gene>
<dbReference type="Pfam" id="PF01171">
    <property type="entry name" value="ATP_bind_3"/>
    <property type="match status" value="1"/>
</dbReference>
<keyword evidence="3" id="KW-0819">tRNA processing</keyword>
<evidence type="ECO:0000256" key="2">
    <source>
        <dbReference type="ARBA" id="ARBA00022598"/>
    </source>
</evidence>
<dbReference type="InterPro" id="IPR012094">
    <property type="entry name" value="tRNA_Ile_lys_synt"/>
</dbReference>